<protein>
    <recommendedName>
        <fullName evidence="3">DUF3570 domain-containing protein</fullName>
    </recommendedName>
</protein>
<name>A4C3G7_9GAMM</name>
<dbReference type="HOGENOM" id="CLU_656630_0_0_6"/>
<evidence type="ECO:0008006" key="3">
    <source>
        <dbReference type="Google" id="ProtNLM"/>
    </source>
</evidence>
<accession>A4C3G7</accession>
<dbReference type="STRING" id="87626.PTD2_00981"/>
<organism evidence="1 2">
    <name type="scientific">Pseudoalteromonas tunicata D2</name>
    <dbReference type="NCBI Taxonomy" id="87626"/>
    <lineage>
        <taxon>Bacteria</taxon>
        <taxon>Pseudomonadati</taxon>
        <taxon>Pseudomonadota</taxon>
        <taxon>Gammaproteobacteria</taxon>
        <taxon>Alteromonadales</taxon>
        <taxon>Pseudoalteromonadaceae</taxon>
        <taxon>Pseudoalteromonas</taxon>
    </lineage>
</organism>
<evidence type="ECO:0000313" key="2">
    <source>
        <dbReference type="Proteomes" id="UP000006201"/>
    </source>
</evidence>
<reference evidence="1 2" key="1">
    <citation type="submission" date="2006-02" db="EMBL/GenBank/DDBJ databases">
        <authorList>
            <person name="Moran M.A."/>
            <person name="Kjelleberg S."/>
            <person name="Egan S."/>
            <person name="Saunders N."/>
            <person name="Thomas T."/>
            <person name="Ferriera S."/>
            <person name="Johnson J."/>
            <person name="Kravitz S."/>
            <person name="Halpern A."/>
            <person name="Remington K."/>
            <person name="Beeson K."/>
            <person name="Tran B."/>
            <person name="Rogers Y.-H."/>
            <person name="Friedman R."/>
            <person name="Venter J.C."/>
        </authorList>
    </citation>
    <scope>NUCLEOTIDE SEQUENCE [LARGE SCALE GENOMIC DNA]</scope>
    <source>
        <strain evidence="1 2">D2</strain>
    </source>
</reference>
<dbReference type="AlphaFoldDB" id="A4C3G7"/>
<comment type="caution">
    <text evidence="1">The sequence shown here is derived from an EMBL/GenBank/DDBJ whole genome shotgun (WGS) entry which is preliminary data.</text>
</comment>
<dbReference type="EMBL" id="AAOH01000001">
    <property type="protein sequence ID" value="EAR30099.1"/>
    <property type="molecule type" value="Genomic_DNA"/>
</dbReference>
<evidence type="ECO:0000313" key="1">
    <source>
        <dbReference type="EMBL" id="EAR30099.1"/>
    </source>
</evidence>
<proteinExistence type="predicted"/>
<dbReference type="Proteomes" id="UP000006201">
    <property type="component" value="Unassembled WGS sequence"/>
</dbReference>
<dbReference type="OrthoDB" id="5450709at2"/>
<dbReference type="eggNOG" id="COG2067">
    <property type="taxonomic scope" value="Bacteria"/>
</dbReference>
<dbReference type="RefSeq" id="WP_009836400.1">
    <property type="nucleotide sequence ID" value="NZ_AAOH01000001.1"/>
</dbReference>
<dbReference type="InterPro" id="IPR021953">
    <property type="entry name" value="DUF3570"/>
</dbReference>
<sequence length="438" mass="49427">MQLTQTKDTLVNQQKADNKKNIAGALALATCALLGTDVNATEQDWQFDSAFLFYGEIERVMAAEAMVNAKKEFADEQVLNVRLTLDTLTGASANGAVAQPYVQTFTRPSGKGQYQINANDTPLDNTFHDTRVQLNAQWTQPLAPNYTASAGVHLSKEYDYLSLGINGNLAIDFNQKNTTLSLGLSHFQDTFTPEGGLPKPYAAMLIGDSESPTWDQSFANTRIGDSETKTTTDFLIGLTQVINRRMLMQLNYSHSVVDGYLTDPFKVLSLVDEQGLSQAQLYENRPDQRTKQSVYWQSKYHFDNSIMDLSYRYMWDDWNIKSHTVDTRYRFLFSDNSYLEPHVRYYQQSAAEFYQPFLNQNQALPEFASADYRIGEMNAYTLGLKYGLRLSDGNDFAVRVEYYSQNPTDAGFSAPGALANQDLYPSIDALILQFSYSF</sequence>
<dbReference type="Pfam" id="PF12094">
    <property type="entry name" value="DUF3570"/>
    <property type="match status" value="1"/>
</dbReference>
<keyword evidence="2" id="KW-1185">Reference proteome</keyword>
<gene>
    <name evidence="1" type="ORF">PTD2_00981</name>
</gene>